<protein>
    <submittedName>
        <fullName evidence="2">Uncharacterized protein</fullName>
    </submittedName>
</protein>
<evidence type="ECO:0000313" key="3">
    <source>
        <dbReference type="Proteomes" id="UP000073492"/>
    </source>
</evidence>
<sequence>MSDFSGLFQGRPAVSSRAPPLKKVPILEKEWSSIAGSRAECRQDASMLCSPPESPVASPSQPLRTPRTGPRTLQTAVPNIAANSRHPRTPTRQSKGASNGREACRNIESGWPWLGWLRAVGIFFVSIGLWMRWLVCWIGRLNDWLMLLWECLVACAVWLYRLGRWTYHSIVPLMRRGVIPIALVLAHCLFMWSPEVRQAVTIVGRVASIVPDRAIQDCRRSFFIPSFTNDNSTPASRLPIDWNGMARQDAAEAEMAQRLNLSHGVVQEWGRKTRLVWAEASTGTGDDGGDFDGDLAACRAVLERVEQAAEMRASLHAGMRDQLHEVFLEYATAVAELRERVSMVVHEKPWALLSSSQWRWWWTGWQWAAERCLPAWLTQRFRHAVEQEQMARLAYWLRDWGVNREQPLLQLYATLSRAPRRTETLAGVLRQLEWAAQWMQLLEADQPACGMSASTVAEMRTWLEAWPHMIHINDDATISLVPTIRADDDDHPLSHGDHLFRGIADATCGGVNADKLHELLDALRHVDVFYRHPPAMRLEQYSAVVRTLLKAFANSAR</sequence>
<keyword evidence="3" id="KW-1185">Reference proteome</keyword>
<proteinExistence type="predicted"/>
<evidence type="ECO:0000256" key="1">
    <source>
        <dbReference type="SAM" id="MobiDB-lite"/>
    </source>
</evidence>
<name>A0A139H679_9PEZI</name>
<organism evidence="2 3">
    <name type="scientific">Pseudocercospora musae</name>
    <dbReference type="NCBI Taxonomy" id="113226"/>
    <lineage>
        <taxon>Eukaryota</taxon>
        <taxon>Fungi</taxon>
        <taxon>Dikarya</taxon>
        <taxon>Ascomycota</taxon>
        <taxon>Pezizomycotina</taxon>
        <taxon>Dothideomycetes</taxon>
        <taxon>Dothideomycetidae</taxon>
        <taxon>Mycosphaerellales</taxon>
        <taxon>Mycosphaerellaceae</taxon>
        <taxon>Pseudocercospora</taxon>
    </lineage>
</organism>
<reference evidence="2 3" key="1">
    <citation type="submission" date="2015-07" db="EMBL/GenBank/DDBJ databases">
        <title>Comparative genomics of the Sigatoka disease complex on banana suggests a link between parallel evolutionary changes in Pseudocercospora fijiensis and Pseudocercospora eumusae and increased virulence on the banana host.</title>
        <authorList>
            <person name="Chang T.-C."/>
            <person name="Salvucci A."/>
            <person name="Crous P.W."/>
            <person name="Stergiopoulos I."/>
        </authorList>
    </citation>
    <scope>NUCLEOTIDE SEQUENCE [LARGE SCALE GENOMIC DNA]</scope>
    <source>
        <strain evidence="2 3">CBS 116634</strain>
    </source>
</reference>
<comment type="caution">
    <text evidence="2">The sequence shown here is derived from an EMBL/GenBank/DDBJ whole genome shotgun (WGS) entry which is preliminary data.</text>
</comment>
<dbReference type="AlphaFoldDB" id="A0A139H679"/>
<dbReference type="Proteomes" id="UP000073492">
    <property type="component" value="Unassembled WGS sequence"/>
</dbReference>
<dbReference type="OrthoDB" id="10457100at2759"/>
<evidence type="ECO:0000313" key="2">
    <source>
        <dbReference type="EMBL" id="KXS97957.1"/>
    </source>
</evidence>
<accession>A0A139H679</accession>
<dbReference type="EMBL" id="LFZO01000763">
    <property type="protein sequence ID" value="KXS97957.1"/>
    <property type="molecule type" value="Genomic_DNA"/>
</dbReference>
<gene>
    <name evidence="2" type="ORF">AC579_10320</name>
</gene>
<feature type="region of interest" description="Disordered" evidence="1">
    <location>
        <begin position="47"/>
        <end position="99"/>
    </location>
</feature>